<evidence type="ECO:0000313" key="2">
    <source>
        <dbReference type="Proteomes" id="UP000192906"/>
    </source>
</evidence>
<gene>
    <name evidence="1" type="ORF">SAMN06295933_1741</name>
</gene>
<keyword evidence="2" id="KW-1185">Reference proteome</keyword>
<organism evidence="1 2">
    <name type="scientific">Desulfovibrio gilichinskyi</name>
    <dbReference type="NCBI Taxonomy" id="1519643"/>
    <lineage>
        <taxon>Bacteria</taxon>
        <taxon>Pseudomonadati</taxon>
        <taxon>Thermodesulfobacteriota</taxon>
        <taxon>Desulfovibrionia</taxon>
        <taxon>Desulfovibrionales</taxon>
        <taxon>Desulfovibrionaceae</taxon>
        <taxon>Desulfovibrio</taxon>
    </lineage>
</organism>
<dbReference type="EMBL" id="FWZU01000003">
    <property type="protein sequence ID" value="SMF12631.1"/>
    <property type="molecule type" value="Genomic_DNA"/>
</dbReference>
<name>A0A1X7DC70_9BACT</name>
<sequence>MKEKIPTKFMNSSKHIISDNPDVFYKLQIIMGKVADNIVKNKYVKNSITEEKIKGENEPVD</sequence>
<evidence type="ECO:0000313" key="1">
    <source>
        <dbReference type="EMBL" id="SMF12631.1"/>
    </source>
</evidence>
<reference evidence="2" key="1">
    <citation type="submission" date="2017-04" db="EMBL/GenBank/DDBJ databases">
        <authorList>
            <person name="Varghese N."/>
            <person name="Submissions S."/>
        </authorList>
    </citation>
    <scope>NUCLEOTIDE SEQUENCE [LARGE SCALE GENOMIC DNA]</scope>
    <source>
        <strain evidence="2">K3S</strain>
    </source>
</reference>
<proteinExistence type="predicted"/>
<protein>
    <submittedName>
        <fullName evidence="1">Uncharacterized protein</fullName>
    </submittedName>
</protein>
<dbReference type="RefSeq" id="WP_137982517.1">
    <property type="nucleotide sequence ID" value="NZ_FWZU01000003.1"/>
</dbReference>
<dbReference type="Proteomes" id="UP000192906">
    <property type="component" value="Unassembled WGS sequence"/>
</dbReference>
<dbReference type="AlphaFoldDB" id="A0A1X7DC70"/>
<dbReference type="OrthoDB" id="5461319at2"/>
<accession>A0A1X7DC70</accession>